<dbReference type="EC" id="2.7.13.3" evidence="3"/>
<dbReference type="PROSITE" id="PS50109">
    <property type="entry name" value="HIS_KIN"/>
    <property type="match status" value="1"/>
</dbReference>
<sequence length="423" mass="48243">MFQKTLRRLMLVNSVVFLVIFIIFGGTLYGYVARQIFDDIDESMERKVNAFRIPNNHSRDGGRHQIYFESRILILLRDIEGRIINLHTYPIEGVPSEVLDFLETVSNPKWQTQKIDHHVYRIFSSPYPDESIMIKDQFIKVKDVIAISIVDSELAMLRRFLVIIFIGQLIGMTAIVLGSYFLARRALVPIQAAWEKQQQFAADASHELRTPLTVIKSNAELLLRHPGHTIELETIRITNIIRETIRMSKLVSTLFTLARADANQMEIEVVPLLLNELINRVVEQFEPLVQMRGISLDVQCSDTIWLLADRERLHQLFVILLDNAIKYTPNAGSIQIICHKQFNRVSIQMKDTGCGILPADLPHIFERFFRGDKVRSRKKGGAGLGLAIAQWIVAKHQGKIWVESQVGIGTQVTITLPIETAAT</sequence>
<dbReference type="RefSeq" id="WP_090940079.1">
    <property type="nucleotide sequence ID" value="NZ_FOTS01000035.1"/>
</dbReference>
<comment type="catalytic activity">
    <reaction evidence="1">
        <text>ATP + protein L-histidine = ADP + protein N-phospho-L-histidine.</text>
        <dbReference type="EC" id="2.7.13.3"/>
    </reaction>
</comment>
<comment type="subcellular location">
    <subcellularLocation>
        <location evidence="2">Membrane</location>
    </subcellularLocation>
</comment>
<dbReference type="InterPro" id="IPR036890">
    <property type="entry name" value="HATPase_C_sf"/>
</dbReference>
<dbReference type="Gene3D" id="1.10.287.130">
    <property type="match status" value="1"/>
</dbReference>
<feature type="transmembrane region" description="Helical" evidence="9">
    <location>
        <begin position="160"/>
        <end position="183"/>
    </location>
</feature>
<evidence type="ECO:0000256" key="3">
    <source>
        <dbReference type="ARBA" id="ARBA00012438"/>
    </source>
</evidence>
<dbReference type="Pfam" id="PF02518">
    <property type="entry name" value="HATPase_c"/>
    <property type="match status" value="1"/>
</dbReference>
<evidence type="ECO:0000313" key="11">
    <source>
        <dbReference type="EMBL" id="SFM04550.1"/>
    </source>
</evidence>
<dbReference type="CDD" id="cd00075">
    <property type="entry name" value="HATPase"/>
    <property type="match status" value="1"/>
</dbReference>
<dbReference type="InterPro" id="IPR004358">
    <property type="entry name" value="Sig_transdc_His_kin-like_C"/>
</dbReference>
<dbReference type="Proteomes" id="UP000199520">
    <property type="component" value="Unassembled WGS sequence"/>
</dbReference>
<evidence type="ECO:0000256" key="7">
    <source>
        <dbReference type="ARBA" id="ARBA00023012"/>
    </source>
</evidence>
<evidence type="ECO:0000313" key="12">
    <source>
        <dbReference type="Proteomes" id="UP000199520"/>
    </source>
</evidence>
<evidence type="ECO:0000256" key="6">
    <source>
        <dbReference type="ARBA" id="ARBA00022777"/>
    </source>
</evidence>
<evidence type="ECO:0000256" key="8">
    <source>
        <dbReference type="ARBA" id="ARBA00023136"/>
    </source>
</evidence>
<dbReference type="OrthoDB" id="9786919at2"/>
<keyword evidence="6 11" id="KW-0418">Kinase</keyword>
<dbReference type="GO" id="GO:0000155">
    <property type="term" value="F:phosphorelay sensor kinase activity"/>
    <property type="evidence" value="ECO:0007669"/>
    <property type="project" value="InterPro"/>
</dbReference>
<dbReference type="FunFam" id="1.10.287.130:FF:000001">
    <property type="entry name" value="Two-component sensor histidine kinase"/>
    <property type="match status" value="1"/>
</dbReference>
<accession>A0A1I4MN78</accession>
<dbReference type="PANTHER" id="PTHR43711">
    <property type="entry name" value="TWO-COMPONENT HISTIDINE KINASE"/>
    <property type="match status" value="1"/>
</dbReference>
<dbReference type="Pfam" id="PF00512">
    <property type="entry name" value="HisKA"/>
    <property type="match status" value="1"/>
</dbReference>
<gene>
    <name evidence="11" type="ORF">SAMN04490355_103551</name>
</gene>
<dbReference type="SUPFAM" id="SSF55874">
    <property type="entry name" value="ATPase domain of HSP90 chaperone/DNA topoisomerase II/histidine kinase"/>
    <property type="match status" value="1"/>
</dbReference>
<keyword evidence="9" id="KW-0812">Transmembrane</keyword>
<evidence type="ECO:0000256" key="4">
    <source>
        <dbReference type="ARBA" id="ARBA00022553"/>
    </source>
</evidence>
<keyword evidence="8 9" id="KW-0472">Membrane</keyword>
<feature type="domain" description="Histidine kinase" evidence="10">
    <location>
        <begin position="203"/>
        <end position="420"/>
    </location>
</feature>
<dbReference type="CDD" id="cd00082">
    <property type="entry name" value="HisKA"/>
    <property type="match status" value="1"/>
</dbReference>
<keyword evidence="7" id="KW-0902">Two-component regulatory system</keyword>
<keyword evidence="9" id="KW-1133">Transmembrane helix</keyword>
<evidence type="ECO:0000256" key="1">
    <source>
        <dbReference type="ARBA" id="ARBA00000085"/>
    </source>
</evidence>
<evidence type="ECO:0000256" key="2">
    <source>
        <dbReference type="ARBA" id="ARBA00004370"/>
    </source>
</evidence>
<dbReference type="InterPro" id="IPR003661">
    <property type="entry name" value="HisK_dim/P_dom"/>
</dbReference>
<evidence type="ECO:0000256" key="5">
    <source>
        <dbReference type="ARBA" id="ARBA00022679"/>
    </source>
</evidence>
<evidence type="ECO:0000259" key="10">
    <source>
        <dbReference type="PROSITE" id="PS50109"/>
    </source>
</evidence>
<feature type="transmembrane region" description="Helical" evidence="9">
    <location>
        <begin position="12"/>
        <end position="32"/>
    </location>
</feature>
<dbReference type="PANTHER" id="PTHR43711:SF1">
    <property type="entry name" value="HISTIDINE KINASE 1"/>
    <property type="match status" value="1"/>
</dbReference>
<dbReference type="AlphaFoldDB" id="A0A1I4MN78"/>
<organism evidence="11 12">
    <name type="scientific">Pelosinus propionicus DSM 13327</name>
    <dbReference type="NCBI Taxonomy" id="1123291"/>
    <lineage>
        <taxon>Bacteria</taxon>
        <taxon>Bacillati</taxon>
        <taxon>Bacillota</taxon>
        <taxon>Negativicutes</taxon>
        <taxon>Selenomonadales</taxon>
        <taxon>Sporomusaceae</taxon>
        <taxon>Pelosinus</taxon>
    </lineage>
</organism>
<keyword evidence="12" id="KW-1185">Reference proteome</keyword>
<dbReference type="GO" id="GO:0016020">
    <property type="term" value="C:membrane"/>
    <property type="evidence" value="ECO:0007669"/>
    <property type="project" value="UniProtKB-SubCell"/>
</dbReference>
<dbReference type="InterPro" id="IPR003594">
    <property type="entry name" value="HATPase_dom"/>
</dbReference>
<dbReference type="SMART" id="SM00387">
    <property type="entry name" value="HATPase_c"/>
    <property type="match status" value="1"/>
</dbReference>
<dbReference type="FunFam" id="3.30.565.10:FF:000006">
    <property type="entry name" value="Sensor histidine kinase WalK"/>
    <property type="match status" value="1"/>
</dbReference>
<keyword evidence="5" id="KW-0808">Transferase</keyword>
<proteinExistence type="predicted"/>
<dbReference type="InterPro" id="IPR050736">
    <property type="entry name" value="Sensor_HK_Regulatory"/>
</dbReference>
<evidence type="ECO:0000256" key="9">
    <source>
        <dbReference type="SAM" id="Phobius"/>
    </source>
</evidence>
<name>A0A1I4MN78_9FIRM</name>
<dbReference type="InterPro" id="IPR005467">
    <property type="entry name" value="His_kinase_dom"/>
</dbReference>
<keyword evidence="4" id="KW-0597">Phosphoprotein</keyword>
<dbReference type="EMBL" id="FOTS01000035">
    <property type="protein sequence ID" value="SFM04550.1"/>
    <property type="molecule type" value="Genomic_DNA"/>
</dbReference>
<reference evidence="12" key="1">
    <citation type="submission" date="2016-10" db="EMBL/GenBank/DDBJ databases">
        <authorList>
            <person name="Varghese N."/>
            <person name="Submissions S."/>
        </authorList>
    </citation>
    <scope>NUCLEOTIDE SEQUENCE [LARGE SCALE GENOMIC DNA]</scope>
    <source>
        <strain evidence="12">DSM 13327</strain>
    </source>
</reference>
<dbReference type="SMART" id="SM00388">
    <property type="entry name" value="HisKA"/>
    <property type="match status" value="1"/>
</dbReference>
<dbReference type="InterPro" id="IPR036097">
    <property type="entry name" value="HisK_dim/P_sf"/>
</dbReference>
<protein>
    <recommendedName>
        <fullName evidence="3">histidine kinase</fullName>
        <ecNumber evidence="3">2.7.13.3</ecNumber>
    </recommendedName>
</protein>
<dbReference type="STRING" id="1123291.SAMN04490355_103551"/>
<dbReference type="SUPFAM" id="SSF47384">
    <property type="entry name" value="Homodimeric domain of signal transducing histidine kinase"/>
    <property type="match status" value="1"/>
</dbReference>
<dbReference type="PRINTS" id="PR00344">
    <property type="entry name" value="BCTRLSENSOR"/>
</dbReference>
<dbReference type="Gene3D" id="3.30.565.10">
    <property type="entry name" value="Histidine kinase-like ATPase, C-terminal domain"/>
    <property type="match status" value="1"/>
</dbReference>